<reference evidence="6 7" key="1">
    <citation type="submission" date="2021-03" db="EMBL/GenBank/DDBJ databases">
        <title>Genomic Encyclopedia of Type Strains, Phase IV (KMG-IV): sequencing the most valuable type-strain genomes for metagenomic binning, comparative biology and taxonomic classification.</title>
        <authorList>
            <person name="Goeker M."/>
        </authorList>
    </citation>
    <scope>NUCLEOTIDE SEQUENCE [LARGE SCALE GENOMIC DNA]</scope>
    <source>
        <strain evidence="6 7">DSM 28650</strain>
    </source>
</reference>
<sequence>MNLLHLKYIVEVEKTNSITKAAQNLFMGQPNLSRAIKDLEKEIGITIFKRTVKGVEPTRKGAEFLSYTKAILSQINELESLYKPCESDVIEFNMSVPRATYVSVAFSEFVNSFKEEREINIFFKETNSMGAINDVNNGDSNLGIIRYQKLYESYFLSFLKDSDLQYEPLWEFDMCLLMSKDHPLAHHEDIPYYDLCDYTEIVHGDFQVPSLSPSEIKKDFRAKLPSKRIYVYERGSQFDLLQRVKGSFMWVSPIPQDVLDHQNMILRKSSAGSLVNKDIIIYKQNHVFTPYEKLFIEMLKNFTKTEKATRELR</sequence>
<dbReference type="InterPro" id="IPR000847">
    <property type="entry name" value="LysR_HTH_N"/>
</dbReference>
<dbReference type="PANTHER" id="PTHR30346">
    <property type="entry name" value="TRANSCRIPTIONAL DUAL REGULATOR HCAR-RELATED"/>
    <property type="match status" value="1"/>
</dbReference>
<dbReference type="Gene3D" id="3.40.190.290">
    <property type="match status" value="1"/>
</dbReference>
<keyword evidence="7" id="KW-1185">Reference proteome</keyword>
<evidence type="ECO:0000313" key="7">
    <source>
        <dbReference type="Proteomes" id="UP001519308"/>
    </source>
</evidence>
<dbReference type="Gene3D" id="1.10.10.10">
    <property type="entry name" value="Winged helix-like DNA-binding domain superfamily/Winged helix DNA-binding domain"/>
    <property type="match status" value="1"/>
</dbReference>
<evidence type="ECO:0000259" key="5">
    <source>
        <dbReference type="PROSITE" id="PS50931"/>
    </source>
</evidence>
<keyword evidence="4" id="KW-0804">Transcription</keyword>
<dbReference type="PRINTS" id="PR00039">
    <property type="entry name" value="HTHLYSR"/>
</dbReference>
<dbReference type="Proteomes" id="UP001519308">
    <property type="component" value="Unassembled WGS sequence"/>
</dbReference>
<evidence type="ECO:0000313" key="6">
    <source>
        <dbReference type="EMBL" id="MBP2021521.1"/>
    </source>
</evidence>
<comment type="similarity">
    <text evidence="1">Belongs to the LysR transcriptional regulatory family.</text>
</comment>
<dbReference type="SUPFAM" id="SSF46785">
    <property type="entry name" value="Winged helix' DNA-binding domain"/>
    <property type="match status" value="1"/>
</dbReference>
<evidence type="ECO:0000256" key="1">
    <source>
        <dbReference type="ARBA" id="ARBA00009437"/>
    </source>
</evidence>
<dbReference type="SUPFAM" id="SSF53850">
    <property type="entry name" value="Periplasmic binding protein-like II"/>
    <property type="match status" value="1"/>
</dbReference>
<dbReference type="InterPro" id="IPR005119">
    <property type="entry name" value="LysR_subst-bd"/>
</dbReference>
<feature type="domain" description="HTH lysR-type" evidence="5">
    <location>
        <begin position="1"/>
        <end position="58"/>
    </location>
</feature>
<dbReference type="CDD" id="cd05466">
    <property type="entry name" value="PBP2_LTTR_substrate"/>
    <property type="match status" value="1"/>
</dbReference>
<dbReference type="InterPro" id="IPR036390">
    <property type="entry name" value="WH_DNA-bd_sf"/>
</dbReference>
<keyword evidence="2" id="KW-0805">Transcription regulation</keyword>
<dbReference type="PROSITE" id="PS50931">
    <property type="entry name" value="HTH_LYSR"/>
    <property type="match status" value="1"/>
</dbReference>
<dbReference type="RefSeq" id="WP_021281812.1">
    <property type="nucleotide sequence ID" value="NZ_JAGGLL010000008.1"/>
</dbReference>
<comment type="caution">
    <text evidence="6">The sequence shown here is derived from an EMBL/GenBank/DDBJ whole genome shotgun (WGS) entry which is preliminary data.</text>
</comment>
<dbReference type="InterPro" id="IPR036388">
    <property type="entry name" value="WH-like_DNA-bd_sf"/>
</dbReference>
<evidence type="ECO:0000256" key="4">
    <source>
        <dbReference type="ARBA" id="ARBA00023163"/>
    </source>
</evidence>
<dbReference type="EMBL" id="JAGGLL010000008">
    <property type="protein sequence ID" value="MBP2021521.1"/>
    <property type="molecule type" value="Genomic_DNA"/>
</dbReference>
<proteinExistence type="inferred from homology"/>
<dbReference type="GO" id="GO:0003677">
    <property type="term" value="F:DNA binding"/>
    <property type="evidence" value="ECO:0007669"/>
    <property type="project" value="UniProtKB-KW"/>
</dbReference>
<evidence type="ECO:0000256" key="3">
    <source>
        <dbReference type="ARBA" id="ARBA00023125"/>
    </source>
</evidence>
<name>A0ABS4K169_9CLOT</name>
<keyword evidence="3 6" id="KW-0238">DNA-binding</keyword>
<organism evidence="6 7">
    <name type="scientific">Clostridium punense</name>
    <dbReference type="NCBI Taxonomy" id="1054297"/>
    <lineage>
        <taxon>Bacteria</taxon>
        <taxon>Bacillati</taxon>
        <taxon>Bacillota</taxon>
        <taxon>Clostridia</taxon>
        <taxon>Eubacteriales</taxon>
        <taxon>Clostridiaceae</taxon>
        <taxon>Clostridium</taxon>
    </lineage>
</organism>
<accession>A0ABS4K169</accession>
<dbReference type="Pfam" id="PF00126">
    <property type="entry name" value="HTH_1"/>
    <property type="match status" value="1"/>
</dbReference>
<evidence type="ECO:0000256" key="2">
    <source>
        <dbReference type="ARBA" id="ARBA00023015"/>
    </source>
</evidence>
<dbReference type="Pfam" id="PF03466">
    <property type="entry name" value="LysR_substrate"/>
    <property type="match status" value="1"/>
</dbReference>
<dbReference type="PANTHER" id="PTHR30346:SF0">
    <property type="entry name" value="HCA OPERON TRANSCRIPTIONAL ACTIVATOR HCAR"/>
    <property type="match status" value="1"/>
</dbReference>
<protein>
    <submittedName>
        <fullName evidence="6">DNA-binding transcriptional LysR family regulator</fullName>
    </submittedName>
</protein>
<gene>
    <name evidence="6" type="ORF">J2Z44_001317</name>
</gene>